<evidence type="ECO:0000256" key="1">
    <source>
        <dbReference type="ARBA" id="ARBA00004651"/>
    </source>
</evidence>
<protein>
    <submittedName>
        <fullName evidence="7">MFS transporter</fullName>
    </submittedName>
</protein>
<feature type="transmembrane region" description="Helical" evidence="5">
    <location>
        <begin position="239"/>
        <end position="257"/>
    </location>
</feature>
<dbReference type="AlphaFoldDB" id="A0A931CFT1"/>
<feature type="transmembrane region" description="Helical" evidence="5">
    <location>
        <begin position="163"/>
        <end position="181"/>
    </location>
</feature>
<keyword evidence="4 5" id="KW-0472">Membrane</keyword>
<dbReference type="RefSeq" id="WP_196419607.1">
    <property type="nucleotide sequence ID" value="NZ_JADQTO010000031.1"/>
</dbReference>
<dbReference type="GO" id="GO:0022857">
    <property type="term" value="F:transmembrane transporter activity"/>
    <property type="evidence" value="ECO:0007669"/>
    <property type="project" value="InterPro"/>
</dbReference>
<sequence>MRSERTRWLILVVGMLAMIAGSTFQYGLAYLIPAFLDQGLSLERIGFLVACPTVGVMCTLIAWGAAADRWGERVVLSTGLGLAGLVLVAAQWAHGPTSLAVCFVVAGAAGGSVLASGRLILGWFARHERALAMGLRQSAGPMGLALAAATLPALAAGGTRTPLLFLATLFLAAATAALVFVRDPDLEPPPAGPVQKSAAASPYRSSGLWRIHAASALLVIPQFTITTFALVFLTDERGWAPLAAGHLLAGAQVCGALSRLGAGYWSDRINSRLKPMRIIAVTTGVGMLALAAAAAASSSLAVPVLLFLAVVAVSSNGLSFTAVAEYAGSAWAGRALGIQTTGQNVLTAATPPMLALAIGAVSFAPSFAAVAVFPLLAAMLVPVAAERTAIAGQADQGDPRAETAQDIRP</sequence>
<dbReference type="InterPro" id="IPR020846">
    <property type="entry name" value="MFS_dom"/>
</dbReference>
<feature type="transmembrane region" description="Helical" evidence="5">
    <location>
        <begin position="211"/>
        <end position="233"/>
    </location>
</feature>
<feature type="transmembrane region" description="Helical" evidence="5">
    <location>
        <begin position="74"/>
        <end position="92"/>
    </location>
</feature>
<evidence type="ECO:0000313" key="8">
    <source>
        <dbReference type="Proteomes" id="UP000598146"/>
    </source>
</evidence>
<reference evidence="7" key="1">
    <citation type="submission" date="2020-11" db="EMBL/GenBank/DDBJ databases">
        <title>Isolation and identification of active actinomycetes.</title>
        <authorList>
            <person name="Sun X."/>
        </authorList>
    </citation>
    <scope>NUCLEOTIDE SEQUENCE</scope>
    <source>
        <strain evidence="7">NEAU-A11</strain>
    </source>
</reference>
<dbReference type="PANTHER" id="PTHR23527:SF1">
    <property type="entry name" value="BLL3282 PROTEIN"/>
    <property type="match status" value="1"/>
</dbReference>
<dbReference type="Pfam" id="PF07690">
    <property type="entry name" value="MFS_1"/>
    <property type="match status" value="1"/>
</dbReference>
<evidence type="ECO:0000256" key="3">
    <source>
        <dbReference type="ARBA" id="ARBA00022989"/>
    </source>
</evidence>
<evidence type="ECO:0000256" key="4">
    <source>
        <dbReference type="ARBA" id="ARBA00023136"/>
    </source>
</evidence>
<dbReference type="InterPro" id="IPR036259">
    <property type="entry name" value="MFS_trans_sf"/>
</dbReference>
<gene>
    <name evidence="7" type="ORF">I4J89_40955</name>
</gene>
<comment type="subcellular location">
    <subcellularLocation>
        <location evidence="1">Cell membrane</location>
        <topology evidence="1">Multi-pass membrane protein</topology>
    </subcellularLocation>
</comment>
<keyword evidence="8" id="KW-1185">Reference proteome</keyword>
<feature type="domain" description="Major facilitator superfamily (MFS) profile" evidence="6">
    <location>
        <begin position="9"/>
        <end position="389"/>
    </location>
</feature>
<keyword evidence="3 5" id="KW-1133">Transmembrane helix</keyword>
<accession>A0A931CFT1</accession>
<feature type="transmembrane region" description="Helical" evidence="5">
    <location>
        <begin position="98"/>
        <end position="117"/>
    </location>
</feature>
<keyword evidence="2 5" id="KW-0812">Transmembrane</keyword>
<evidence type="ECO:0000256" key="2">
    <source>
        <dbReference type="ARBA" id="ARBA00022692"/>
    </source>
</evidence>
<dbReference type="PANTHER" id="PTHR23527">
    <property type="entry name" value="BLL3282 PROTEIN"/>
    <property type="match status" value="1"/>
</dbReference>
<feature type="transmembrane region" description="Helical" evidence="5">
    <location>
        <begin position="45"/>
        <end position="67"/>
    </location>
</feature>
<evidence type="ECO:0000259" key="6">
    <source>
        <dbReference type="PROSITE" id="PS50850"/>
    </source>
</evidence>
<organism evidence="7 8">
    <name type="scientific">Actinoplanes aureus</name>
    <dbReference type="NCBI Taxonomy" id="2792083"/>
    <lineage>
        <taxon>Bacteria</taxon>
        <taxon>Bacillati</taxon>
        <taxon>Actinomycetota</taxon>
        <taxon>Actinomycetes</taxon>
        <taxon>Micromonosporales</taxon>
        <taxon>Micromonosporaceae</taxon>
        <taxon>Actinoplanes</taxon>
    </lineage>
</organism>
<dbReference type="Gene3D" id="1.20.1250.20">
    <property type="entry name" value="MFS general substrate transporter like domains"/>
    <property type="match status" value="2"/>
</dbReference>
<evidence type="ECO:0000256" key="5">
    <source>
        <dbReference type="SAM" id="Phobius"/>
    </source>
</evidence>
<name>A0A931CFT1_9ACTN</name>
<dbReference type="SUPFAM" id="SSF103473">
    <property type="entry name" value="MFS general substrate transporter"/>
    <property type="match status" value="1"/>
</dbReference>
<dbReference type="PROSITE" id="PS50850">
    <property type="entry name" value="MFS"/>
    <property type="match status" value="1"/>
</dbReference>
<dbReference type="InterPro" id="IPR052952">
    <property type="entry name" value="MFS-Transporter"/>
</dbReference>
<feature type="transmembrane region" description="Helical" evidence="5">
    <location>
        <begin position="9"/>
        <end position="33"/>
    </location>
</feature>
<dbReference type="EMBL" id="JADQTO010000031">
    <property type="protein sequence ID" value="MBG0567829.1"/>
    <property type="molecule type" value="Genomic_DNA"/>
</dbReference>
<evidence type="ECO:0000313" key="7">
    <source>
        <dbReference type="EMBL" id="MBG0567829.1"/>
    </source>
</evidence>
<feature type="transmembrane region" description="Helical" evidence="5">
    <location>
        <begin position="354"/>
        <end position="381"/>
    </location>
</feature>
<dbReference type="GO" id="GO:0005886">
    <property type="term" value="C:plasma membrane"/>
    <property type="evidence" value="ECO:0007669"/>
    <property type="project" value="UniProtKB-SubCell"/>
</dbReference>
<dbReference type="InterPro" id="IPR011701">
    <property type="entry name" value="MFS"/>
</dbReference>
<dbReference type="Proteomes" id="UP000598146">
    <property type="component" value="Unassembled WGS sequence"/>
</dbReference>
<feature type="transmembrane region" description="Helical" evidence="5">
    <location>
        <begin position="278"/>
        <end position="311"/>
    </location>
</feature>
<comment type="caution">
    <text evidence="7">The sequence shown here is derived from an EMBL/GenBank/DDBJ whole genome shotgun (WGS) entry which is preliminary data.</text>
</comment>
<proteinExistence type="predicted"/>